<dbReference type="AlphaFoldDB" id="A0A7J9CIM4"/>
<dbReference type="Gene3D" id="1.10.630.10">
    <property type="entry name" value="Cytochrome P450"/>
    <property type="match status" value="1"/>
</dbReference>
<evidence type="ECO:0000256" key="3">
    <source>
        <dbReference type="ARBA" id="ARBA00022617"/>
    </source>
</evidence>
<dbReference type="GO" id="GO:0016705">
    <property type="term" value="F:oxidoreductase activity, acting on paired donors, with incorporation or reduction of molecular oxygen"/>
    <property type="evidence" value="ECO:0007669"/>
    <property type="project" value="InterPro"/>
</dbReference>
<keyword evidence="9" id="KW-1185">Reference proteome</keyword>
<keyword evidence="5" id="KW-0560">Oxidoreductase</keyword>
<evidence type="ECO:0000256" key="7">
    <source>
        <dbReference type="ARBA" id="ARBA00023033"/>
    </source>
</evidence>
<gene>
    <name evidence="8" type="ORF">Gogos_004984</name>
</gene>
<evidence type="ECO:0000256" key="2">
    <source>
        <dbReference type="ARBA" id="ARBA00010617"/>
    </source>
</evidence>
<dbReference type="PANTHER" id="PTHR47944:SF4">
    <property type="entry name" value="OS09G0441700 PROTEIN"/>
    <property type="match status" value="1"/>
</dbReference>
<organism evidence="8 9">
    <name type="scientific">Gossypium gossypioides</name>
    <name type="common">Mexican cotton</name>
    <name type="synonym">Selera gossypioides</name>
    <dbReference type="NCBI Taxonomy" id="34282"/>
    <lineage>
        <taxon>Eukaryota</taxon>
        <taxon>Viridiplantae</taxon>
        <taxon>Streptophyta</taxon>
        <taxon>Embryophyta</taxon>
        <taxon>Tracheophyta</taxon>
        <taxon>Spermatophyta</taxon>
        <taxon>Magnoliopsida</taxon>
        <taxon>eudicotyledons</taxon>
        <taxon>Gunneridae</taxon>
        <taxon>Pentapetalae</taxon>
        <taxon>rosids</taxon>
        <taxon>malvids</taxon>
        <taxon>Malvales</taxon>
        <taxon>Malvaceae</taxon>
        <taxon>Malvoideae</taxon>
        <taxon>Gossypium</taxon>
    </lineage>
</organism>
<dbReference type="InterPro" id="IPR036396">
    <property type="entry name" value="Cyt_P450_sf"/>
</dbReference>
<evidence type="ECO:0000313" key="9">
    <source>
        <dbReference type="Proteomes" id="UP000593579"/>
    </source>
</evidence>
<dbReference type="GO" id="GO:0020037">
    <property type="term" value="F:heme binding"/>
    <property type="evidence" value="ECO:0007669"/>
    <property type="project" value="InterPro"/>
</dbReference>
<keyword evidence="4" id="KW-0479">Metal-binding</keyword>
<evidence type="ECO:0000256" key="1">
    <source>
        <dbReference type="ARBA" id="ARBA00001971"/>
    </source>
</evidence>
<keyword evidence="7" id="KW-0503">Monooxygenase</keyword>
<feature type="non-terminal residue" evidence="8">
    <location>
        <position position="1"/>
    </location>
</feature>
<keyword evidence="3" id="KW-0349">Heme</keyword>
<evidence type="ECO:0000256" key="5">
    <source>
        <dbReference type="ARBA" id="ARBA00023002"/>
    </source>
</evidence>
<dbReference type="GO" id="GO:0005506">
    <property type="term" value="F:iron ion binding"/>
    <property type="evidence" value="ECO:0007669"/>
    <property type="project" value="InterPro"/>
</dbReference>
<dbReference type="GO" id="GO:0004497">
    <property type="term" value="F:monooxygenase activity"/>
    <property type="evidence" value="ECO:0007669"/>
    <property type="project" value="UniProtKB-KW"/>
</dbReference>
<accession>A0A7J9CIM4</accession>
<dbReference type="PANTHER" id="PTHR47944">
    <property type="entry name" value="CYTOCHROME P450 98A9"/>
    <property type="match status" value="1"/>
</dbReference>
<sequence>GISILDFLLNNMACHSSLHSPLLVSPPLLKTQFAIWPIIGNLNLIGSLPHQSIHDLFEKYGPIMLLKFGSFLVVVA</sequence>
<dbReference type="EMBL" id="JABEZY010000010">
    <property type="protein sequence ID" value="MBA0748134.1"/>
    <property type="molecule type" value="Genomic_DNA"/>
</dbReference>
<evidence type="ECO:0000256" key="6">
    <source>
        <dbReference type="ARBA" id="ARBA00023004"/>
    </source>
</evidence>
<keyword evidence="6" id="KW-0408">Iron</keyword>
<comment type="similarity">
    <text evidence="2">Belongs to the cytochrome P450 family.</text>
</comment>
<dbReference type="Proteomes" id="UP000593579">
    <property type="component" value="Unassembled WGS sequence"/>
</dbReference>
<evidence type="ECO:0000313" key="8">
    <source>
        <dbReference type="EMBL" id="MBA0748134.1"/>
    </source>
</evidence>
<comment type="caution">
    <text evidence="8">The sequence shown here is derived from an EMBL/GenBank/DDBJ whole genome shotgun (WGS) entry which is preliminary data.</text>
</comment>
<evidence type="ECO:0000256" key="4">
    <source>
        <dbReference type="ARBA" id="ARBA00022723"/>
    </source>
</evidence>
<comment type="cofactor">
    <cofactor evidence="1">
        <name>heme</name>
        <dbReference type="ChEBI" id="CHEBI:30413"/>
    </cofactor>
</comment>
<dbReference type="OrthoDB" id="1306041at2759"/>
<protein>
    <submittedName>
        <fullName evidence="8">Uncharacterized protein</fullName>
    </submittedName>
</protein>
<proteinExistence type="inferred from homology"/>
<name>A0A7J9CIM4_GOSGO</name>
<reference evidence="8 9" key="1">
    <citation type="journal article" date="2019" name="Genome Biol. Evol.">
        <title>Insights into the evolution of the New World diploid cottons (Gossypium, subgenus Houzingenia) based on genome sequencing.</title>
        <authorList>
            <person name="Grover C.E."/>
            <person name="Arick M.A. 2nd"/>
            <person name="Thrash A."/>
            <person name="Conover J.L."/>
            <person name="Sanders W.S."/>
            <person name="Peterson D.G."/>
            <person name="Frelichowski J.E."/>
            <person name="Scheffler J.A."/>
            <person name="Scheffler B.E."/>
            <person name="Wendel J.F."/>
        </authorList>
    </citation>
    <scope>NUCLEOTIDE SEQUENCE [LARGE SCALE GENOMIC DNA]</scope>
    <source>
        <strain evidence="8">5</strain>
        <tissue evidence="8">Leaf</tissue>
    </source>
</reference>
<dbReference type="SUPFAM" id="SSF48264">
    <property type="entry name" value="Cytochrome P450"/>
    <property type="match status" value="1"/>
</dbReference>